<sequence length="59" mass="6605">MSLQKSSVQTSDLLVMDVCSPPVSFVERQLLRCLRQAQEAELKGFSIHRTLEDAGNGRK</sequence>
<keyword evidence="2" id="KW-1185">Reference proteome</keyword>
<dbReference type="EnsemblPlants" id="KQL23119">
    <property type="protein sequence ID" value="KQL23119"/>
    <property type="gene ID" value="SETIT_033790mg"/>
</dbReference>
<dbReference type="AlphaFoldDB" id="K4A4I6"/>
<dbReference type="HOGENOM" id="CLU_2965304_0_0_1"/>
<reference evidence="1" key="2">
    <citation type="submission" date="2018-08" db="UniProtKB">
        <authorList>
            <consortium name="EnsemblPlants"/>
        </authorList>
    </citation>
    <scope>IDENTIFICATION</scope>
    <source>
        <strain evidence="1">Yugu1</strain>
    </source>
</reference>
<dbReference type="InParanoid" id="K4A4I6"/>
<accession>K4A4I6</accession>
<name>K4A4I6_SETIT</name>
<protein>
    <submittedName>
        <fullName evidence="1">Uncharacterized protein</fullName>
    </submittedName>
</protein>
<dbReference type="Gramene" id="KQL23119">
    <property type="protein sequence ID" value="KQL23119"/>
    <property type="gene ID" value="SETIT_033790mg"/>
</dbReference>
<dbReference type="Proteomes" id="UP000004995">
    <property type="component" value="Unassembled WGS sequence"/>
</dbReference>
<proteinExistence type="predicted"/>
<evidence type="ECO:0000313" key="2">
    <source>
        <dbReference type="Proteomes" id="UP000004995"/>
    </source>
</evidence>
<evidence type="ECO:0000313" key="1">
    <source>
        <dbReference type="EnsemblPlants" id="KQL23119"/>
    </source>
</evidence>
<dbReference type="EMBL" id="AGNK02000786">
    <property type="status" value="NOT_ANNOTATED_CDS"/>
    <property type="molecule type" value="Genomic_DNA"/>
</dbReference>
<organism evidence="1 2">
    <name type="scientific">Setaria italica</name>
    <name type="common">Foxtail millet</name>
    <name type="synonym">Panicum italicum</name>
    <dbReference type="NCBI Taxonomy" id="4555"/>
    <lineage>
        <taxon>Eukaryota</taxon>
        <taxon>Viridiplantae</taxon>
        <taxon>Streptophyta</taxon>
        <taxon>Embryophyta</taxon>
        <taxon>Tracheophyta</taxon>
        <taxon>Spermatophyta</taxon>
        <taxon>Magnoliopsida</taxon>
        <taxon>Liliopsida</taxon>
        <taxon>Poales</taxon>
        <taxon>Poaceae</taxon>
        <taxon>PACMAD clade</taxon>
        <taxon>Panicoideae</taxon>
        <taxon>Panicodae</taxon>
        <taxon>Paniceae</taxon>
        <taxon>Cenchrinae</taxon>
        <taxon>Setaria</taxon>
    </lineage>
</organism>
<reference evidence="2" key="1">
    <citation type="journal article" date="2012" name="Nat. Biotechnol.">
        <title>Reference genome sequence of the model plant Setaria.</title>
        <authorList>
            <person name="Bennetzen J.L."/>
            <person name="Schmutz J."/>
            <person name="Wang H."/>
            <person name="Percifield R."/>
            <person name="Hawkins J."/>
            <person name="Pontaroli A.C."/>
            <person name="Estep M."/>
            <person name="Feng L."/>
            <person name="Vaughn J.N."/>
            <person name="Grimwood J."/>
            <person name="Jenkins J."/>
            <person name="Barry K."/>
            <person name="Lindquist E."/>
            <person name="Hellsten U."/>
            <person name="Deshpande S."/>
            <person name="Wang X."/>
            <person name="Wu X."/>
            <person name="Mitros T."/>
            <person name="Triplett J."/>
            <person name="Yang X."/>
            <person name="Ye C.Y."/>
            <person name="Mauro-Herrera M."/>
            <person name="Wang L."/>
            <person name="Li P."/>
            <person name="Sharma M."/>
            <person name="Sharma R."/>
            <person name="Ronald P.C."/>
            <person name="Panaud O."/>
            <person name="Kellogg E.A."/>
            <person name="Brutnell T.P."/>
            <person name="Doust A.N."/>
            <person name="Tuskan G.A."/>
            <person name="Rokhsar D."/>
            <person name="Devos K.M."/>
        </authorList>
    </citation>
    <scope>NUCLEOTIDE SEQUENCE [LARGE SCALE GENOMIC DNA]</scope>
    <source>
        <strain evidence="2">cv. Yugu1</strain>
    </source>
</reference>